<dbReference type="SUPFAM" id="SSF47413">
    <property type="entry name" value="lambda repressor-like DNA-binding domains"/>
    <property type="match status" value="1"/>
</dbReference>
<proteinExistence type="predicted"/>
<evidence type="ECO:0000259" key="4">
    <source>
        <dbReference type="PROSITE" id="PS50943"/>
    </source>
</evidence>
<sequence length="111" mass="13125">MAIVRRKLSELESIELPTRYKRPTEAQIQKWKNEDGDENFEFDDFRFVCNVNVRALRERLGLTQEEFARRYRFPLRSVQEWEQGRKRPAPGTMTLLLAISRKPKALADALS</sequence>
<dbReference type="CDD" id="cd00093">
    <property type="entry name" value="HTH_XRE"/>
    <property type="match status" value="1"/>
</dbReference>
<dbReference type="InterPro" id="IPR010982">
    <property type="entry name" value="Lambda_DNA-bd_dom_sf"/>
</dbReference>
<dbReference type="Pfam" id="PF01381">
    <property type="entry name" value="HTH_3"/>
    <property type="match status" value="1"/>
</dbReference>
<evidence type="ECO:0000256" key="2">
    <source>
        <dbReference type="ARBA" id="ARBA00023125"/>
    </source>
</evidence>
<dbReference type="PANTHER" id="PTHR36511:SF4">
    <property type="entry name" value="ANTITOXIN MQSA"/>
    <property type="match status" value="1"/>
</dbReference>
<dbReference type="AlphaFoldDB" id="E6PHJ9"/>
<feature type="domain" description="HTH cro/C1-type" evidence="4">
    <location>
        <begin position="53"/>
        <end position="88"/>
    </location>
</feature>
<dbReference type="Gene3D" id="1.10.260.40">
    <property type="entry name" value="lambda repressor-like DNA-binding domains"/>
    <property type="match status" value="1"/>
</dbReference>
<organism evidence="5">
    <name type="scientific">mine drainage metagenome</name>
    <dbReference type="NCBI Taxonomy" id="410659"/>
    <lineage>
        <taxon>unclassified sequences</taxon>
        <taxon>metagenomes</taxon>
        <taxon>ecological metagenomes</taxon>
    </lineage>
</organism>
<comment type="caution">
    <text evidence="5">The sequence shown here is derived from an EMBL/GenBank/DDBJ whole genome shotgun (WGS) entry which is preliminary data.</text>
</comment>
<dbReference type="InterPro" id="IPR052359">
    <property type="entry name" value="HTH-type_reg/antitoxin"/>
</dbReference>
<evidence type="ECO:0000256" key="1">
    <source>
        <dbReference type="ARBA" id="ARBA00023015"/>
    </source>
</evidence>
<evidence type="ECO:0000256" key="3">
    <source>
        <dbReference type="ARBA" id="ARBA00023163"/>
    </source>
</evidence>
<dbReference type="PANTHER" id="PTHR36511">
    <property type="entry name" value="MERR FAMILY BACTERIAL REGULATORY PROTEIN"/>
    <property type="match status" value="1"/>
</dbReference>
<dbReference type="PROSITE" id="PS50943">
    <property type="entry name" value="HTH_CROC1"/>
    <property type="match status" value="1"/>
</dbReference>
<keyword evidence="3" id="KW-0804">Transcription</keyword>
<dbReference type="InterPro" id="IPR001387">
    <property type="entry name" value="Cro/C1-type_HTH"/>
</dbReference>
<dbReference type="GO" id="GO:0003677">
    <property type="term" value="F:DNA binding"/>
    <property type="evidence" value="ECO:0007669"/>
    <property type="project" value="UniProtKB-KW"/>
</dbReference>
<keyword evidence="2" id="KW-0238">DNA-binding</keyword>
<evidence type="ECO:0000313" key="5">
    <source>
        <dbReference type="EMBL" id="CBH75937.1"/>
    </source>
</evidence>
<keyword evidence="1" id="KW-0805">Transcription regulation</keyword>
<dbReference type="SMART" id="SM00530">
    <property type="entry name" value="HTH_XRE"/>
    <property type="match status" value="1"/>
</dbReference>
<accession>E6PHJ9</accession>
<name>E6PHJ9_9ZZZZ</name>
<gene>
    <name evidence="5" type="ORF">CARN1_1104</name>
</gene>
<dbReference type="EMBL" id="CABL01000017">
    <property type="protein sequence ID" value="CBH75937.1"/>
    <property type="molecule type" value="Genomic_DNA"/>
</dbReference>
<protein>
    <recommendedName>
        <fullName evidence="4">HTH cro/C1-type domain-containing protein</fullName>
    </recommendedName>
</protein>
<reference evidence="5" key="1">
    <citation type="submission" date="2009-10" db="EMBL/GenBank/DDBJ databases">
        <title>Diversity of trophic interactions inside an arsenic-rich microbial ecosystem.</title>
        <authorList>
            <person name="Bertin P.N."/>
            <person name="Heinrich-Salmeron A."/>
            <person name="Pelletier E."/>
            <person name="Goulhen-Chollet F."/>
            <person name="Arsene-Ploetze F."/>
            <person name="Gallien S."/>
            <person name="Calteau A."/>
            <person name="Vallenet D."/>
            <person name="Casiot C."/>
            <person name="Chane-Woon-Ming B."/>
            <person name="Giloteaux L."/>
            <person name="Barakat M."/>
            <person name="Bonnefoy V."/>
            <person name="Bruneel O."/>
            <person name="Chandler M."/>
            <person name="Cleiss J."/>
            <person name="Duran R."/>
            <person name="Elbaz-Poulichet F."/>
            <person name="Fonknechten N."/>
            <person name="Lauga B."/>
            <person name="Mornico D."/>
            <person name="Ortet P."/>
            <person name="Schaeffer C."/>
            <person name="Siguier P."/>
            <person name="Alexander Thil Smith A."/>
            <person name="Van Dorsselaer A."/>
            <person name="Weissenbach J."/>
            <person name="Medigue C."/>
            <person name="Le Paslier D."/>
        </authorList>
    </citation>
    <scope>NUCLEOTIDE SEQUENCE</scope>
</reference>